<dbReference type="FunFam" id="3.30.830.10:FF:000039">
    <property type="entry name" value="Ubiquinol-cytochrome c reductase core subunit 2"/>
    <property type="match status" value="1"/>
</dbReference>
<dbReference type="Pfam" id="PF00675">
    <property type="entry name" value="Peptidase_M16"/>
    <property type="match status" value="1"/>
</dbReference>
<dbReference type="SUPFAM" id="SSF63411">
    <property type="entry name" value="LuxS/MPP-like metallohydrolase"/>
    <property type="match status" value="2"/>
</dbReference>
<accession>A0A7R8UJR1</accession>
<dbReference type="GO" id="GO:0016020">
    <property type="term" value="C:membrane"/>
    <property type="evidence" value="ECO:0007669"/>
    <property type="project" value="UniProtKB-ARBA"/>
</dbReference>
<comment type="subcellular location">
    <subcellularLocation>
        <location evidence="1">Mitochondrion</location>
    </subcellularLocation>
</comment>
<dbReference type="Gene3D" id="3.30.830.10">
    <property type="entry name" value="Metalloenzyme, LuxS/M16 peptidase-like"/>
    <property type="match status" value="2"/>
</dbReference>
<evidence type="ECO:0000256" key="1">
    <source>
        <dbReference type="ARBA" id="ARBA00004173"/>
    </source>
</evidence>
<keyword evidence="7" id="KW-1185">Reference proteome</keyword>
<dbReference type="InterPro" id="IPR007863">
    <property type="entry name" value="Peptidase_M16_C"/>
</dbReference>
<dbReference type="InParanoid" id="A0A7R8UJR1"/>
<evidence type="ECO:0000313" key="6">
    <source>
        <dbReference type="EMBL" id="CAD7081807.1"/>
    </source>
</evidence>
<sequence>MACNASKAPFLRLVSTRGYAAQAAAKVGAKGDVQISTLPNKLVVATAESSLPVSRVSVLFRAGSRNESYESLGASHMMRIVAGLSTKKSSSFAVCRNIQQIGGSLSVSGDREAIIYTVETTSDKLETGLRFLQDVATQPAFKPWELNDSVPRLKVDLASVSDQVLAVELLHKAAYRTGLGNSVFCPKYQVGKLSAETLQHFYNANYTSNRCAVVGVGVDHRLLSGFAQDFAIESGEGKTAAAKYYGGELRKDKAGGSAHVAIGGSGASLSNAKETATFAVLQQAAGVGRSCTYGNINGAVGKAVNNAVGGTPFELTTVNAAYTDAGVFGVLISVDARQAGKAVEAVAKTLKSGSITTDDVARGKALLKAAILCNNGTDGGRLSDIGLQALLTGNVKSSEELVAAVDAVSHADVCAALKKAASNLSMGAVGNLASVPYLSDL</sequence>
<name>A0A7R8UJR1_HERIL</name>
<dbReference type="InterPro" id="IPR011765">
    <property type="entry name" value="Pept_M16_N"/>
</dbReference>
<proteinExistence type="predicted"/>
<dbReference type="OrthoDB" id="6369905at2759"/>
<evidence type="ECO:0000259" key="4">
    <source>
        <dbReference type="Pfam" id="PF00675"/>
    </source>
</evidence>
<evidence type="ECO:0008006" key="8">
    <source>
        <dbReference type="Google" id="ProtNLM"/>
    </source>
</evidence>
<evidence type="ECO:0000256" key="2">
    <source>
        <dbReference type="ARBA" id="ARBA00022946"/>
    </source>
</evidence>
<dbReference type="InterPro" id="IPR050361">
    <property type="entry name" value="MPP/UQCRC_Complex"/>
</dbReference>
<protein>
    <recommendedName>
        <fullName evidence="8">Cytochrome b-c1 complex subunit 2, mitochondrial</fullName>
    </recommendedName>
</protein>
<gene>
    <name evidence="6" type="ORF">HERILL_LOCUS4896</name>
</gene>
<organism evidence="6 7">
    <name type="scientific">Hermetia illucens</name>
    <name type="common">Black soldier fly</name>
    <dbReference type="NCBI Taxonomy" id="343691"/>
    <lineage>
        <taxon>Eukaryota</taxon>
        <taxon>Metazoa</taxon>
        <taxon>Ecdysozoa</taxon>
        <taxon>Arthropoda</taxon>
        <taxon>Hexapoda</taxon>
        <taxon>Insecta</taxon>
        <taxon>Pterygota</taxon>
        <taxon>Neoptera</taxon>
        <taxon>Endopterygota</taxon>
        <taxon>Diptera</taxon>
        <taxon>Brachycera</taxon>
        <taxon>Stratiomyomorpha</taxon>
        <taxon>Stratiomyidae</taxon>
        <taxon>Hermetiinae</taxon>
        <taxon>Hermetia</taxon>
    </lineage>
</organism>
<dbReference type="GO" id="GO:0005739">
    <property type="term" value="C:mitochondrion"/>
    <property type="evidence" value="ECO:0007669"/>
    <property type="project" value="UniProtKB-SubCell"/>
</dbReference>
<dbReference type="OMA" id="APKFALY"/>
<evidence type="ECO:0000259" key="5">
    <source>
        <dbReference type="Pfam" id="PF05193"/>
    </source>
</evidence>
<evidence type="ECO:0000313" key="7">
    <source>
        <dbReference type="Proteomes" id="UP000594454"/>
    </source>
</evidence>
<dbReference type="InterPro" id="IPR011249">
    <property type="entry name" value="Metalloenz_LuxS/M16"/>
</dbReference>
<keyword evidence="3" id="KW-0496">Mitochondrion</keyword>
<reference evidence="6 7" key="1">
    <citation type="submission" date="2020-11" db="EMBL/GenBank/DDBJ databases">
        <authorList>
            <person name="Wallbank WR R."/>
            <person name="Pardo Diaz C."/>
            <person name="Kozak K."/>
            <person name="Martin S."/>
            <person name="Jiggins C."/>
            <person name="Moest M."/>
            <person name="Warren A I."/>
            <person name="Generalovic N T."/>
            <person name="Byers J.R.P. K."/>
            <person name="Montejo-Kovacevich G."/>
            <person name="Yen C E."/>
        </authorList>
    </citation>
    <scope>NUCLEOTIDE SEQUENCE [LARGE SCALE GENOMIC DNA]</scope>
</reference>
<dbReference type="GO" id="GO:0046872">
    <property type="term" value="F:metal ion binding"/>
    <property type="evidence" value="ECO:0007669"/>
    <property type="project" value="InterPro"/>
</dbReference>
<dbReference type="Proteomes" id="UP000594454">
    <property type="component" value="Chromosome 2"/>
</dbReference>
<keyword evidence="2" id="KW-0809">Transit peptide</keyword>
<dbReference type="FunFam" id="3.30.830.10:FF:000021">
    <property type="entry name" value="Cytochrome b-c1 complex subunit 2"/>
    <property type="match status" value="1"/>
</dbReference>
<dbReference type="AlphaFoldDB" id="A0A7R8UJR1"/>
<dbReference type="FunCoup" id="A0A7R8UJR1">
    <property type="interactions" value="989"/>
</dbReference>
<feature type="domain" description="Peptidase M16 N-terminal" evidence="4">
    <location>
        <begin position="44"/>
        <end position="187"/>
    </location>
</feature>
<evidence type="ECO:0000256" key="3">
    <source>
        <dbReference type="ARBA" id="ARBA00023128"/>
    </source>
</evidence>
<feature type="domain" description="Peptidase M16 C-terminal" evidence="5">
    <location>
        <begin position="192"/>
        <end position="364"/>
    </location>
</feature>
<dbReference type="PANTHER" id="PTHR11851:SF226">
    <property type="entry name" value="CYTOCHROME B-C1 COMPLEX SUBUNIT 2, MITOCHONDRIAL"/>
    <property type="match status" value="1"/>
</dbReference>
<dbReference type="Pfam" id="PF05193">
    <property type="entry name" value="Peptidase_M16_C"/>
    <property type="match status" value="1"/>
</dbReference>
<dbReference type="EMBL" id="LR899010">
    <property type="protein sequence ID" value="CAD7081807.1"/>
    <property type="molecule type" value="Genomic_DNA"/>
</dbReference>
<dbReference type="PANTHER" id="PTHR11851">
    <property type="entry name" value="METALLOPROTEASE"/>
    <property type="match status" value="1"/>
</dbReference>